<dbReference type="SUPFAM" id="SSF47473">
    <property type="entry name" value="EF-hand"/>
    <property type="match status" value="1"/>
</dbReference>
<dbReference type="InterPro" id="IPR011992">
    <property type="entry name" value="EF-hand-dom_pair"/>
</dbReference>
<organism evidence="4 5">
    <name type="scientific">Effrenium voratum</name>
    <dbReference type="NCBI Taxonomy" id="2562239"/>
    <lineage>
        <taxon>Eukaryota</taxon>
        <taxon>Sar</taxon>
        <taxon>Alveolata</taxon>
        <taxon>Dinophyceae</taxon>
        <taxon>Suessiales</taxon>
        <taxon>Symbiodiniaceae</taxon>
        <taxon>Effrenium</taxon>
    </lineage>
</organism>
<evidence type="ECO:0000259" key="3">
    <source>
        <dbReference type="PROSITE" id="PS50222"/>
    </source>
</evidence>
<sequence>MDASANLSRDLRSLESMLRQVKLRREKEAGKAVAVKKLDEKRSVFAQFDKDKDGQLSRNEVGAYAKAIGSELPQQVLDAIAAKLAPVTFTQFRALHRRLFVAKWELLAREARAAEEAKRKVLEEKREAMKEVLAGVEEALVRGEKLGAEAEAKLRLRQEASLEALEQGATEVESLIRNIQEVLSEAQIEEAQLNELQLEQRARQLRVRAQRLRIWVQHLEQQSSDLRAQAERKGQAQLDQLRSEAALALRRRMAEEKKSAAELFESLNGGGSVTKDQFLELLAGLDLDASKLARLYDSSAGAGGLEREAFLDLVKVYYVCVKQTLMNEELGIKSKSLRRLELREVLEALEGPENEDTAKVVRLRCRAVLDGLEGWVTFKGNQGTTFLEPGGRCYQALKDTEMTEELDAGSAVTRKVSSGEVIEVIEFEKKAGDARRIKGKAREDGACGWLTVSNLADTFLEPC</sequence>
<keyword evidence="5" id="KW-1185">Reference proteome</keyword>
<dbReference type="AlphaFoldDB" id="A0AA36I795"/>
<accession>A0AA36I795</accession>
<gene>
    <name evidence="4" type="ORF">EVOR1521_LOCUS9179</name>
</gene>
<dbReference type="PROSITE" id="PS50222">
    <property type="entry name" value="EF_HAND_2"/>
    <property type="match status" value="1"/>
</dbReference>
<feature type="coiled-coil region" evidence="2">
    <location>
        <begin position="107"/>
        <end position="208"/>
    </location>
</feature>
<evidence type="ECO:0000313" key="5">
    <source>
        <dbReference type="Proteomes" id="UP001178507"/>
    </source>
</evidence>
<proteinExistence type="predicted"/>
<keyword evidence="1" id="KW-0106">Calcium</keyword>
<dbReference type="InterPro" id="IPR002048">
    <property type="entry name" value="EF_hand_dom"/>
</dbReference>
<feature type="domain" description="EF-hand" evidence="3">
    <location>
        <begin position="36"/>
        <end position="71"/>
    </location>
</feature>
<comment type="caution">
    <text evidence="4">The sequence shown here is derived from an EMBL/GenBank/DDBJ whole genome shotgun (WGS) entry which is preliminary data.</text>
</comment>
<dbReference type="GO" id="GO:0005509">
    <property type="term" value="F:calcium ion binding"/>
    <property type="evidence" value="ECO:0007669"/>
    <property type="project" value="InterPro"/>
</dbReference>
<evidence type="ECO:0000256" key="2">
    <source>
        <dbReference type="SAM" id="Coils"/>
    </source>
</evidence>
<evidence type="ECO:0000256" key="1">
    <source>
        <dbReference type="ARBA" id="ARBA00022837"/>
    </source>
</evidence>
<dbReference type="EMBL" id="CAUJNA010000816">
    <property type="protein sequence ID" value="CAJ1381518.1"/>
    <property type="molecule type" value="Genomic_DNA"/>
</dbReference>
<name>A0AA36I795_9DINO</name>
<reference evidence="4" key="1">
    <citation type="submission" date="2023-08" db="EMBL/GenBank/DDBJ databases">
        <authorList>
            <person name="Chen Y."/>
            <person name="Shah S."/>
            <person name="Dougan E. K."/>
            <person name="Thang M."/>
            <person name="Chan C."/>
        </authorList>
    </citation>
    <scope>NUCLEOTIDE SEQUENCE</scope>
</reference>
<dbReference type="InterPro" id="IPR018247">
    <property type="entry name" value="EF_Hand_1_Ca_BS"/>
</dbReference>
<dbReference type="Gene3D" id="1.10.238.10">
    <property type="entry name" value="EF-hand"/>
    <property type="match status" value="1"/>
</dbReference>
<evidence type="ECO:0000313" key="4">
    <source>
        <dbReference type="EMBL" id="CAJ1381518.1"/>
    </source>
</evidence>
<dbReference type="Proteomes" id="UP001178507">
    <property type="component" value="Unassembled WGS sequence"/>
</dbReference>
<dbReference type="PROSITE" id="PS00018">
    <property type="entry name" value="EF_HAND_1"/>
    <property type="match status" value="1"/>
</dbReference>
<protein>
    <recommendedName>
        <fullName evidence="3">EF-hand domain-containing protein</fullName>
    </recommendedName>
</protein>
<keyword evidence="2" id="KW-0175">Coiled coil</keyword>